<sequence>MRDDQRAAPRIAIIDSGLGLLSTAAALRRARPDAHLILATDPDHMPWGPRSSDAITERARAGVQAALAAAEAPPQAVVIACNTASVYALATLRAELEPEIPVVGTVPAIKPAADLGGPVAVWATPATTGSAYQNRLIARFANGVAVTPVACPGLAPAVDTADTRSLAAAIADAAGRTPQDTSAVVLGCTHYDLVRDHIHSALPAGVTLFSAAGAVANQTLRRMGRSAQPDAPPTGSLLVLASGRRSQLSPAATTYPAGALLAANSVDAPVPNRG</sequence>
<dbReference type="Gene3D" id="3.40.50.1860">
    <property type="match status" value="2"/>
</dbReference>
<dbReference type="InterPro" id="IPR018187">
    <property type="entry name" value="Asp/Glu_racemase_AS_1"/>
</dbReference>
<dbReference type="SUPFAM" id="SSF53681">
    <property type="entry name" value="Aspartate/glutamate racemase"/>
    <property type="match status" value="2"/>
</dbReference>
<protein>
    <submittedName>
        <fullName evidence="2">Aspartate/glutamate racemase family protein</fullName>
    </submittedName>
</protein>
<dbReference type="PANTHER" id="PTHR21198:SF2">
    <property type="entry name" value="GLUTAMATE RACEMASE"/>
    <property type="match status" value="1"/>
</dbReference>
<dbReference type="PROSITE" id="PS00923">
    <property type="entry name" value="ASP_GLU_RACEMASE_1"/>
    <property type="match status" value="1"/>
</dbReference>
<comment type="caution">
    <text evidence="2">The sequence shown here is derived from an EMBL/GenBank/DDBJ whole genome shotgun (WGS) entry which is preliminary data.</text>
</comment>
<dbReference type="RefSeq" id="WP_310912690.1">
    <property type="nucleotide sequence ID" value="NZ_JAVLVT010000005.1"/>
</dbReference>
<gene>
    <name evidence="2" type="ORF">RIF23_12665</name>
</gene>
<organism evidence="2 3">
    <name type="scientific">Lipingzhangella rawalii</name>
    <dbReference type="NCBI Taxonomy" id="2055835"/>
    <lineage>
        <taxon>Bacteria</taxon>
        <taxon>Bacillati</taxon>
        <taxon>Actinomycetota</taxon>
        <taxon>Actinomycetes</taxon>
        <taxon>Streptosporangiales</taxon>
        <taxon>Nocardiopsidaceae</taxon>
        <taxon>Lipingzhangella</taxon>
    </lineage>
</organism>
<evidence type="ECO:0000256" key="1">
    <source>
        <dbReference type="ARBA" id="ARBA00023235"/>
    </source>
</evidence>
<name>A0ABU2H757_9ACTN</name>
<dbReference type="Pfam" id="PF01177">
    <property type="entry name" value="Asp_Glu_race"/>
    <property type="match status" value="1"/>
</dbReference>
<reference evidence="3" key="1">
    <citation type="submission" date="2023-07" db="EMBL/GenBank/DDBJ databases">
        <title>Novel species in the genus Lipingzhangella isolated from Sambhar Salt Lake.</title>
        <authorList>
            <person name="Jiya N."/>
            <person name="Kajale S."/>
            <person name="Sharma A."/>
        </authorList>
    </citation>
    <scope>NUCLEOTIDE SEQUENCE [LARGE SCALE GENOMIC DNA]</scope>
    <source>
        <strain evidence="3">LS1_29</strain>
    </source>
</reference>
<dbReference type="Proteomes" id="UP001250214">
    <property type="component" value="Unassembled WGS sequence"/>
</dbReference>
<accession>A0ABU2H757</accession>
<dbReference type="PANTHER" id="PTHR21198">
    <property type="entry name" value="GLUTAMATE RACEMASE"/>
    <property type="match status" value="1"/>
</dbReference>
<proteinExistence type="predicted"/>
<dbReference type="EMBL" id="JAVLVT010000005">
    <property type="protein sequence ID" value="MDS1271147.1"/>
    <property type="molecule type" value="Genomic_DNA"/>
</dbReference>
<dbReference type="InterPro" id="IPR015942">
    <property type="entry name" value="Asp/Glu/hydantoin_racemase"/>
</dbReference>
<evidence type="ECO:0000313" key="2">
    <source>
        <dbReference type="EMBL" id="MDS1271147.1"/>
    </source>
</evidence>
<keyword evidence="1" id="KW-0413">Isomerase</keyword>
<dbReference type="InterPro" id="IPR001920">
    <property type="entry name" value="Asp/Glu_race"/>
</dbReference>
<evidence type="ECO:0000313" key="3">
    <source>
        <dbReference type="Proteomes" id="UP001250214"/>
    </source>
</evidence>
<keyword evidence="3" id="KW-1185">Reference proteome</keyword>